<organism evidence="3 4">
    <name type="scientific">Venturia effusa</name>
    <dbReference type="NCBI Taxonomy" id="50376"/>
    <lineage>
        <taxon>Eukaryota</taxon>
        <taxon>Fungi</taxon>
        <taxon>Dikarya</taxon>
        <taxon>Ascomycota</taxon>
        <taxon>Pezizomycotina</taxon>
        <taxon>Dothideomycetes</taxon>
        <taxon>Pleosporomycetidae</taxon>
        <taxon>Venturiales</taxon>
        <taxon>Venturiaceae</taxon>
        <taxon>Venturia</taxon>
    </lineage>
</organism>
<feature type="compositionally biased region" description="Low complexity" evidence="2">
    <location>
        <begin position="31"/>
        <end position="48"/>
    </location>
</feature>
<feature type="coiled-coil region" evidence="1">
    <location>
        <begin position="360"/>
        <end position="401"/>
    </location>
</feature>
<feature type="region of interest" description="Disordered" evidence="2">
    <location>
        <begin position="402"/>
        <end position="440"/>
    </location>
</feature>
<protein>
    <submittedName>
        <fullName evidence="3">Uncharacterized protein</fullName>
    </submittedName>
</protein>
<accession>A0A517L9U8</accession>
<dbReference type="OrthoDB" id="10658838at2759"/>
<keyword evidence="4" id="KW-1185">Reference proteome</keyword>
<proteinExistence type="predicted"/>
<feature type="region of interest" description="Disordered" evidence="2">
    <location>
        <begin position="334"/>
        <end position="353"/>
    </location>
</feature>
<feature type="region of interest" description="Disordered" evidence="2">
    <location>
        <begin position="232"/>
        <end position="277"/>
    </location>
</feature>
<feature type="compositionally biased region" description="Polar residues" evidence="2">
    <location>
        <begin position="49"/>
        <end position="60"/>
    </location>
</feature>
<evidence type="ECO:0000256" key="2">
    <source>
        <dbReference type="SAM" id="MobiDB-lite"/>
    </source>
</evidence>
<dbReference type="EMBL" id="CP042191">
    <property type="protein sequence ID" value="QDS72418.1"/>
    <property type="molecule type" value="Genomic_DNA"/>
</dbReference>
<evidence type="ECO:0000313" key="3">
    <source>
        <dbReference type="EMBL" id="QDS72418.1"/>
    </source>
</evidence>
<feature type="region of interest" description="Disordered" evidence="2">
    <location>
        <begin position="31"/>
        <end position="107"/>
    </location>
</feature>
<evidence type="ECO:0000313" key="4">
    <source>
        <dbReference type="Proteomes" id="UP000316270"/>
    </source>
</evidence>
<sequence>MHCYTPKRRSQELVRGGAMHSLNSLLQISSRSVRSAAGGSSRTSDGRAVTQTNRKSTPSKRLSAKGRKIGIKQPNDKQGEDDSDDDHAERSRPPKRKRGDSPGTKNARLPCIFHVLDPSQYAWGEWKHCNPDVSRYPDPSAMMRHLERRHDIDIDDVGLRREDSSPLFVKTAGLSTKTQVNTGRMANISATNHIVGFRQWRNDPLITEEDRYMSRQLWAEYQQRARLMTSDADRAPGIAMSTVPGPFSRHSRPEIPLVSPDPFPHGPRVSPAQPSSVWPVEEDIRFSRTEAQSSNSLAHLHPQRTLGPTHASKPSQDESGDPQYPAQWQLQSLSTTDPQRDPWSHSPVADHGEDNLQGLMARLILSDQRTREEKQRLEEENRRLKELVTQQEDTINRLSIQASDQSKISDAQYQDKERPMFDSTSARSNSSSPTASDLSGIAERQPHNLATAEEFNNDLFSEFFNIPEQDMRDVQYLPTAELGVRRASQGMPSDDSGYGTHKTGDSAPQYVRPGDTIISPIDPNLTFSHT</sequence>
<feature type="compositionally biased region" description="Basic and acidic residues" evidence="2">
    <location>
        <begin position="338"/>
        <end position="353"/>
    </location>
</feature>
<feature type="compositionally biased region" description="Polar residues" evidence="2">
    <location>
        <begin position="402"/>
        <end position="412"/>
    </location>
</feature>
<feature type="region of interest" description="Disordered" evidence="2">
    <location>
        <begin position="487"/>
        <end position="530"/>
    </location>
</feature>
<dbReference type="AlphaFoldDB" id="A0A517L9U8"/>
<feature type="compositionally biased region" description="Low complexity" evidence="2">
    <location>
        <begin position="423"/>
        <end position="436"/>
    </location>
</feature>
<evidence type="ECO:0000256" key="1">
    <source>
        <dbReference type="SAM" id="Coils"/>
    </source>
</evidence>
<dbReference type="Proteomes" id="UP000316270">
    <property type="component" value="Chromosome 7"/>
</dbReference>
<keyword evidence="1" id="KW-0175">Coiled coil</keyword>
<reference evidence="3 4" key="1">
    <citation type="submission" date="2019-07" db="EMBL/GenBank/DDBJ databases">
        <title>Finished genome of Venturia effusa.</title>
        <authorList>
            <person name="Young C.A."/>
            <person name="Cox M.P."/>
            <person name="Ganley A.R.D."/>
            <person name="David W.J."/>
        </authorList>
    </citation>
    <scope>NUCLEOTIDE SEQUENCE [LARGE SCALE GENOMIC DNA]</scope>
    <source>
        <strain evidence="4">albino</strain>
    </source>
</reference>
<feature type="region of interest" description="Disordered" evidence="2">
    <location>
        <begin position="289"/>
        <end position="324"/>
    </location>
</feature>
<gene>
    <name evidence="3" type="ORF">FKW77_009089</name>
</gene>
<name>A0A517L9U8_9PEZI</name>